<name>A0AAP2DRG4_9BACT</name>
<evidence type="ECO:0000256" key="3">
    <source>
        <dbReference type="ARBA" id="ARBA00022448"/>
    </source>
</evidence>
<dbReference type="Pfam" id="PF01235">
    <property type="entry name" value="Na_Ala_symp"/>
    <property type="match status" value="1"/>
</dbReference>
<feature type="transmembrane region" description="Helical" evidence="8">
    <location>
        <begin position="96"/>
        <end position="119"/>
    </location>
</feature>
<dbReference type="PRINTS" id="PR00175">
    <property type="entry name" value="NAALASMPORT"/>
</dbReference>
<reference evidence="9 10" key="1">
    <citation type="submission" date="2021-05" db="EMBL/GenBank/DDBJ databases">
        <title>A Polyphasic approach of four new species of the genus Ohtaekwangia: Ohtaekwangia histidinii sp. nov., Ohtaekwangia cretensis sp. nov., Ohtaekwangia indiensis sp. nov., Ohtaekwangia reichenbachii sp. nov. from diverse environment.</title>
        <authorList>
            <person name="Octaviana S."/>
        </authorList>
    </citation>
    <scope>NUCLEOTIDE SEQUENCE [LARGE SCALE GENOMIC DNA]</scope>
    <source>
        <strain evidence="9 10">PWU4</strain>
    </source>
</reference>
<comment type="similarity">
    <text evidence="2 8">Belongs to the alanine or glycine:cation symporter (AGCS) (TC 2.A.25) family.</text>
</comment>
<dbReference type="InterPro" id="IPR001463">
    <property type="entry name" value="Na/Ala_symport"/>
</dbReference>
<dbReference type="Gene3D" id="1.20.1740.10">
    <property type="entry name" value="Amino acid/polyamine transporter I"/>
    <property type="match status" value="1"/>
</dbReference>
<dbReference type="RefSeq" id="WP_254168118.1">
    <property type="nucleotide sequence ID" value="NZ_JAHESF010000031.1"/>
</dbReference>
<evidence type="ECO:0000256" key="2">
    <source>
        <dbReference type="ARBA" id="ARBA00009261"/>
    </source>
</evidence>
<evidence type="ECO:0000313" key="10">
    <source>
        <dbReference type="Proteomes" id="UP001319200"/>
    </source>
</evidence>
<dbReference type="EMBL" id="JAHESF010000031">
    <property type="protein sequence ID" value="MBT1699887.1"/>
    <property type="molecule type" value="Genomic_DNA"/>
</dbReference>
<evidence type="ECO:0000313" key="9">
    <source>
        <dbReference type="EMBL" id="MBT1699887.1"/>
    </source>
</evidence>
<feature type="transmembrane region" description="Helical" evidence="8">
    <location>
        <begin position="407"/>
        <end position="424"/>
    </location>
</feature>
<dbReference type="NCBIfam" id="TIGR00835">
    <property type="entry name" value="agcS"/>
    <property type="match status" value="1"/>
</dbReference>
<feature type="transmembrane region" description="Helical" evidence="8">
    <location>
        <begin position="430"/>
        <end position="447"/>
    </location>
</feature>
<evidence type="ECO:0000256" key="7">
    <source>
        <dbReference type="ARBA" id="ARBA00023136"/>
    </source>
</evidence>
<proteinExistence type="inferred from homology"/>
<dbReference type="GO" id="GO:0005283">
    <property type="term" value="F:amino acid:sodium symporter activity"/>
    <property type="evidence" value="ECO:0007669"/>
    <property type="project" value="InterPro"/>
</dbReference>
<feature type="transmembrane region" description="Helical" evidence="8">
    <location>
        <begin position="227"/>
        <end position="247"/>
    </location>
</feature>
<keyword evidence="8" id="KW-0769">Symport</keyword>
<dbReference type="AlphaFoldDB" id="A0AAP2DRG4"/>
<feature type="transmembrane region" description="Helical" evidence="8">
    <location>
        <begin position="368"/>
        <end position="387"/>
    </location>
</feature>
<comment type="subcellular location">
    <subcellularLocation>
        <location evidence="1 8">Cell membrane</location>
        <topology evidence="1 8">Multi-pass membrane protein</topology>
    </subcellularLocation>
</comment>
<dbReference type="PROSITE" id="PS00873">
    <property type="entry name" value="NA_ALANINE_SYMP"/>
    <property type="match status" value="1"/>
</dbReference>
<feature type="transmembrane region" description="Helical" evidence="8">
    <location>
        <begin position="14"/>
        <end position="33"/>
    </location>
</feature>
<evidence type="ECO:0000256" key="1">
    <source>
        <dbReference type="ARBA" id="ARBA00004651"/>
    </source>
</evidence>
<sequence>MQSLNKFLAATAGLVWWPVLFLIIGGGLYFLFYSRFIQYKYFFHAIGLLRKKDDPNAPGQISAYKALSTALASTVGIGNLSGVAAAIALGGPGALFWMWVTSLIGMSTNFFTSALASMYRGKDSTGELQGGPMYVIREALGKQWQPLAVLFCLCAMMGSLPIFQANQLVQALLDIGLKPLGFEEAFFTVGDSSVSLTKLIIGVCLAAFCSIVIVGGIQRIGNWAGRLVPVMIVLHFVSVMIILISFADRIPYYVGLVFTDAFAAEHYHGDPFLGGVLGGIIMLGVRRSTFSNEAGIGTAPMAMSAAKSTEPVREGLISMLSPVIDTLISCSLTAFAILVTDVWQTPGANGITLTSLAYSAALPNGGNVVLLLCTVVFAVSALFSYSYYGRKALSFLIGYEKSVWYDYFYLATITLGAIASMDLVLNVIDIAFALMAIPTMISAIELAPKVMRVAKTYFEKEVRGKSRQ</sequence>
<dbReference type="Proteomes" id="UP001319200">
    <property type="component" value="Unassembled WGS sequence"/>
</dbReference>
<evidence type="ECO:0000256" key="5">
    <source>
        <dbReference type="ARBA" id="ARBA00022692"/>
    </source>
</evidence>
<accession>A0AAP2DRG4</accession>
<feature type="transmembrane region" description="Helical" evidence="8">
    <location>
        <begin position="70"/>
        <end position="90"/>
    </location>
</feature>
<keyword evidence="10" id="KW-1185">Reference proteome</keyword>
<keyword evidence="3 8" id="KW-0813">Transport</keyword>
<organism evidence="9 10">
    <name type="scientific">Chryseosolibacter histidini</name>
    <dbReference type="NCBI Taxonomy" id="2782349"/>
    <lineage>
        <taxon>Bacteria</taxon>
        <taxon>Pseudomonadati</taxon>
        <taxon>Bacteroidota</taxon>
        <taxon>Cytophagia</taxon>
        <taxon>Cytophagales</taxon>
        <taxon>Chryseotaleaceae</taxon>
        <taxon>Chryseosolibacter</taxon>
    </lineage>
</organism>
<evidence type="ECO:0000256" key="6">
    <source>
        <dbReference type="ARBA" id="ARBA00022989"/>
    </source>
</evidence>
<dbReference type="PANTHER" id="PTHR30330:SF3">
    <property type="entry name" value="TRANSCRIPTIONAL REGULATOR, LRP FAMILY"/>
    <property type="match status" value="1"/>
</dbReference>
<evidence type="ECO:0000256" key="4">
    <source>
        <dbReference type="ARBA" id="ARBA00022475"/>
    </source>
</evidence>
<feature type="transmembrane region" description="Helical" evidence="8">
    <location>
        <begin position="147"/>
        <end position="164"/>
    </location>
</feature>
<keyword evidence="6 8" id="KW-1133">Transmembrane helix</keyword>
<feature type="transmembrane region" description="Helical" evidence="8">
    <location>
        <begin position="316"/>
        <end position="339"/>
    </location>
</feature>
<feature type="transmembrane region" description="Helical" evidence="8">
    <location>
        <begin position="196"/>
        <end position="215"/>
    </location>
</feature>
<keyword evidence="4 8" id="KW-1003">Cell membrane</keyword>
<dbReference type="PANTHER" id="PTHR30330">
    <property type="entry name" value="AGSS FAMILY TRANSPORTER, SODIUM-ALANINE"/>
    <property type="match status" value="1"/>
</dbReference>
<comment type="caution">
    <text evidence="9">The sequence shown here is derived from an EMBL/GenBank/DDBJ whole genome shotgun (WGS) entry which is preliminary data.</text>
</comment>
<protein>
    <submittedName>
        <fullName evidence="9">Amino acid carrier protein</fullName>
    </submittedName>
</protein>
<dbReference type="GO" id="GO:0005886">
    <property type="term" value="C:plasma membrane"/>
    <property type="evidence" value="ECO:0007669"/>
    <property type="project" value="UniProtKB-SubCell"/>
</dbReference>
<keyword evidence="5 8" id="KW-0812">Transmembrane</keyword>
<feature type="transmembrane region" description="Helical" evidence="8">
    <location>
        <begin position="267"/>
        <end position="285"/>
    </location>
</feature>
<evidence type="ECO:0000256" key="8">
    <source>
        <dbReference type="RuleBase" id="RU363064"/>
    </source>
</evidence>
<keyword evidence="7 8" id="KW-0472">Membrane</keyword>
<gene>
    <name evidence="9" type="ORF">KK083_23575</name>
</gene>